<evidence type="ECO:0000259" key="8">
    <source>
        <dbReference type="PROSITE" id="PS50016"/>
    </source>
</evidence>
<feature type="compositionally biased region" description="Polar residues" evidence="6">
    <location>
        <begin position="1928"/>
        <end position="1937"/>
    </location>
</feature>
<dbReference type="SMART" id="SM00298">
    <property type="entry name" value="CHROMO"/>
    <property type="match status" value="2"/>
</dbReference>
<dbReference type="Gene3D" id="6.10.250.1310">
    <property type="match status" value="1"/>
</dbReference>
<evidence type="ECO:0000313" key="10">
    <source>
        <dbReference type="EMBL" id="CAH9097478.1"/>
    </source>
</evidence>
<dbReference type="SUPFAM" id="SSF57903">
    <property type="entry name" value="FYVE/PHD zinc finger"/>
    <property type="match status" value="1"/>
</dbReference>
<feature type="compositionally biased region" description="Polar residues" evidence="6">
    <location>
        <begin position="2057"/>
        <end position="2079"/>
    </location>
</feature>
<protein>
    <submittedName>
        <fullName evidence="10">Uncharacterized protein</fullName>
    </submittedName>
</protein>
<dbReference type="PROSITE" id="PS50013">
    <property type="entry name" value="CHROMO_2"/>
    <property type="match status" value="2"/>
</dbReference>
<name>A0AAV0DF73_9ASTE</name>
<feature type="region of interest" description="Disordered" evidence="6">
    <location>
        <begin position="2342"/>
        <end position="2411"/>
    </location>
</feature>
<feature type="region of interest" description="Disordered" evidence="6">
    <location>
        <begin position="2446"/>
        <end position="2496"/>
    </location>
</feature>
<dbReference type="InterPro" id="IPR019787">
    <property type="entry name" value="Znf_PHD-finger"/>
</dbReference>
<organism evidence="10 11">
    <name type="scientific">Cuscuta epithymum</name>
    <dbReference type="NCBI Taxonomy" id="186058"/>
    <lineage>
        <taxon>Eukaryota</taxon>
        <taxon>Viridiplantae</taxon>
        <taxon>Streptophyta</taxon>
        <taxon>Embryophyta</taxon>
        <taxon>Tracheophyta</taxon>
        <taxon>Spermatophyta</taxon>
        <taxon>Magnoliopsida</taxon>
        <taxon>eudicotyledons</taxon>
        <taxon>Gunneridae</taxon>
        <taxon>Pentapetalae</taxon>
        <taxon>asterids</taxon>
        <taxon>lamiids</taxon>
        <taxon>Solanales</taxon>
        <taxon>Convolvulaceae</taxon>
        <taxon>Cuscuteae</taxon>
        <taxon>Cuscuta</taxon>
        <taxon>Cuscuta subgen. Cuscuta</taxon>
    </lineage>
</organism>
<feature type="domain" description="Chromo" evidence="7">
    <location>
        <begin position="460"/>
        <end position="528"/>
    </location>
</feature>
<feature type="compositionally biased region" description="Basic and acidic residues" evidence="6">
    <location>
        <begin position="1"/>
        <end position="13"/>
    </location>
</feature>
<dbReference type="InterPro" id="IPR027417">
    <property type="entry name" value="P-loop_NTPase"/>
</dbReference>
<dbReference type="InterPro" id="IPR001650">
    <property type="entry name" value="Helicase_C-like"/>
</dbReference>
<keyword evidence="2" id="KW-0479">Metal-binding</keyword>
<dbReference type="PROSITE" id="PS50016">
    <property type="entry name" value="ZF_PHD_2"/>
    <property type="match status" value="1"/>
</dbReference>
<dbReference type="Gene3D" id="3.40.50.300">
    <property type="entry name" value="P-loop containing nucleotide triphosphate hydrolases"/>
    <property type="match status" value="1"/>
</dbReference>
<dbReference type="InterPro" id="IPR000953">
    <property type="entry name" value="Chromo/chromo_shadow_dom"/>
</dbReference>
<keyword evidence="11" id="KW-1185">Reference proteome</keyword>
<dbReference type="InterPro" id="IPR019786">
    <property type="entry name" value="Zinc_finger_PHD-type_CS"/>
</dbReference>
<evidence type="ECO:0000259" key="9">
    <source>
        <dbReference type="PROSITE" id="PS51194"/>
    </source>
</evidence>
<dbReference type="Pfam" id="PF00385">
    <property type="entry name" value="Chromo"/>
    <property type="match status" value="1"/>
</dbReference>
<feature type="region of interest" description="Disordered" evidence="6">
    <location>
        <begin position="1"/>
        <end position="82"/>
    </location>
</feature>
<dbReference type="SUPFAM" id="SSF54160">
    <property type="entry name" value="Chromo domain-like"/>
    <property type="match status" value="2"/>
</dbReference>
<dbReference type="InterPro" id="IPR016197">
    <property type="entry name" value="Chromo-like_dom_sf"/>
</dbReference>
<keyword evidence="4" id="KW-0862">Zinc</keyword>
<dbReference type="InterPro" id="IPR001965">
    <property type="entry name" value="Znf_PHD"/>
</dbReference>
<feature type="region of interest" description="Disordered" evidence="6">
    <location>
        <begin position="2023"/>
        <end position="2095"/>
    </location>
</feature>
<feature type="compositionally biased region" description="Polar residues" evidence="6">
    <location>
        <begin position="2367"/>
        <end position="2390"/>
    </location>
</feature>
<dbReference type="Pfam" id="PF25029">
    <property type="entry name" value="MOM1"/>
    <property type="match status" value="1"/>
</dbReference>
<dbReference type="SUPFAM" id="SSF52540">
    <property type="entry name" value="P-loop containing nucleoside triphosphate hydrolases"/>
    <property type="match status" value="1"/>
</dbReference>
<dbReference type="PANTHER" id="PTHR35116">
    <property type="entry name" value="HELICASE PROTEIN MOM1"/>
    <property type="match status" value="1"/>
</dbReference>
<dbReference type="InterPro" id="IPR023780">
    <property type="entry name" value="Chromo_domain"/>
</dbReference>
<dbReference type="PROSITE" id="PS51194">
    <property type="entry name" value="HELICASE_CTER"/>
    <property type="match status" value="1"/>
</dbReference>
<feature type="region of interest" description="Disordered" evidence="6">
    <location>
        <begin position="1928"/>
        <end position="1947"/>
    </location>
</feature>
<dbReference type="SMART" id="SM00249">
    <property type="entry name" value="PHD"/>
    <property type="match status" value="1"/>
</dbReference>
<feature type="domain" description="Chromo" evidence="7">
    <location>
        <begin position="530"/>
        <end position="600"/>
    </location>
</feature>
<dbReference type="Gene3D" id="2.40.50.40">
    <property type="match status" value="2"/>
</dbReference>
<feature type="domain" description="Helicase C-terminal" evidence="9">
    <location>
        <begin position="712"/>
        <end position="880"/>
    </location>
</feature>
<keyword evidence="3 5" id="KW-0863">Zinc-finger</keyword>
<evidence type="ECO:0000259" key="7">
    <source>
        <dbReference type="PROSITE" id="PS50013"/>
    </source>
</evidence>
<evidence type="ECO:0000256" key="3">
    <source>
        <dbReference type="ARBA" id="ARBA00022771"/>
    </source>
</evidence>
<sequence length="2547" mass="280662">MVHETRSGKKNEADEGNNGKGSCSFGTGKMNHLGLRKSSQEMPSGTWKSKILEKQPPPTQRRSGRSDTPSPSRNSSRVKRHIISNSSVANLLEEELDLFGTKKKGEEYKSVKNFNTMKSEKDGTSSDHNILMKRKRMDARSFSSLFKQQRTIDAIPATYDVSQRSSKFPRFGSDDNLVEDKVNGVVDSHREVKRKFGEDHAALSDEVEDTLSCSEDFIMGAVHNHDGAGLPHAKDISTSAEAPSACLSEADKLESSTNGCIISAALDRTEKLLEGHSGRETEKVPNLTGSTPLCELNSINGEQSRKRNSDSIQTICELVSVTAQSTFASHEKHCFPGSCGTCMKQKSQCHDSPSVELCTCGALPKDISNKTLYKDKVSVEATASGKSKGANMVSEVDNLKNACDACKQDGKSLLCYGEGCSRCYHLSCLGPPLDDVPSGIWHCLWCVKKKIELGVHAVSKGVESICDAREVEMSGSEGTRKQKQYLVKYQGLAHAYNQWLPEAPLLIEVPSILAEFNQKSHDVTWNSEWTKPQRLLRKRLLSFSKLHGENQNLDVGDNLKCQYEWLVKWKGLDIEDATWELENADSLCTSHGLSLIREYESCQGKQSDIPSNHTANDNGLGPSKFLEYWIPVQVSNLQLEQYCNTLLSNVNALCSYTKKSDPVGVLNTVLLDLRKCCDHPYIFDGSVLPLNKGLSPTEILDFGIKASGKLLLLDKMLSEMKHKHLSVVIYFQDSIGPVSSLVNILEEFLRGRFGEDSYECVHTYLHASKRQAALNKFMKKESGQFVLLLESRICNASIRLSSVDSVIIYGGDNNPRNDLRLIQKLSFMSLTEPIRVFRLYSCFTVEEQALVIAKQDPNVDNLLSLNRNLKCTLMWGASLLFSRLEEYHASDCQASASDMSHEQLFINDVIKEFCTIVSPNREMDAMHESVISKVLKSSGPFITDLPLFGEQKVKYTHGEEPQVFWKRLLEGRSPQWRHISGPTPRNRKRVKYFESSPRTPEVSNDEAGKKRRKMVNSGVDAIPTLHIPEGVQLAASKEGVSTTRSSSSPSNVVDVENVERKSLLVEQKTLHIFLKEAITKVFEVLKLSNDVKYVVGRLLDYIMENLRVCGEPPTLQALQVSLCRMSAKLLKRKAEVSNILKLTKEHLKFECTEAEVDKIYMKLRSKKEAFLRHLEKTGFALKPLKGMENVETDIIMDTTCIREHVAQQTTGLKGKVVESEMDKMIRQVQCKCDMRMSRLKEKQQEEIEIFQKDCEVKRMAIEKLHKVQLIIIQAIHCNTMMGKNKVKQLNDDIARELAEHNRLKDLKLNEIEEKHEKERVVEMQKAVAWVAKAKLCCIDGVAAEPHSSTSDSRNDAGDLQCSADSDIHISDSKDVSRNLQDIAYIGNSIFHVEEADKNLRDIADARKISDSRDNFANLQDCIHAYKNTTEVAASGHVVGDLEDNTCVDIINHPSNVPPRDDIGNIQGDAVVYNPLSVASPSGCNVQGHEPSIVLIDEPEHSVEPSNMSTFTTDVVQSKEFVTNTSSEKPTETISSAEASVPSHQLPNEICNIVPVVPSAFEKLTVDEISVGAHSDGVIHDHISEDTVHVVPLTSENLTVDKATIGVSVGAHSEDVTSDHASHDTVHVVQLTSKEHAVDDISVDVYSEEVTSGHPSEGTDDVVQLNSEKHSVDENSADAYSGSAINYHSLEDTVHAVLSTSEKHTINEISVGAHSEDVLIDHPSEDTVPMIQSTSKEHPVDEISVGLHSEGVISDHPSEDTVPVFTFTSENHDVIDISVGVHSEDVTSDNPSVDTVHVPLTFENQTVDDISVSALSEDVIRGHPSEDTIPVVPLFFEKQTVDEISVGARIEDAILDHNKDAHVEDVICDHVLEDTVPVIPLTVQKHTAGEISVGVHREDVLQGQSSEVPDASITTGGLMVNGCTPTNKTDFLNNDGNQNGAANKSADNNSASQEILFALPNVQTGACSDDGGISQQDQVPYDQSCQLSASIESQCNHGNISESEAAPPLLDAGRPLMLWSCESSLSGNREPQLPPSGGLTNRSDQLPLNRENKDSHCSEPSSNVTLHQSQTNLEANSTRWDTNRSDQLPSRERHCTPQITIPPREVRVINRSDQLPLNRENNDSHGSEPSSNVTLYQSQTDLEVNRTRSQPGGERRSIPQITIPPREARVTRDLPNQANVQPSNMTSIPGPNNVRMSHLPHFLTPVNPPGRVPFNPLSKELERLRNEIEVAVKSHEDWKVQQRSECENEIKEVVAQICKKYEAKIMDGEAALLKRKSELEANQSKVLRHKILAEAYRSKCLEPRWSAALPQMQQVRSENTISSPAAVHPGYVQHVPMLPPLRTAFSPPSLHTPSPTVSSLRPPPGFSSPGQHSIANHHQASSTPHPSRTYHTNPSPTSRSTPSASIAFSSGPLSAVPNRPPFVGDVSPAPGSIRTPAPHLQLFRPISLPSTAPSVPSFPQMPPQPPQAVSSQPPQKTGPTPLHPQLTAGHKNTEANNTVLPNNASLPPLPEIGVAFDLVDLSEFEPTTGTSAPQVSAVADVVCLSDDD</sequence>
<dbReference type="Gene3D" id="3.30.40.10">
    <property type="entry name" value="Zinc/RING finger domain, C3HC4 (zinc finger)"/>
    <property type="match status" value="1"/>
</dbReference>
<feature type="compositionally biased region" description="Polar residues" evidence="6">
    <location>
        <begin position="66"/>
        <end position="75"/>
    </location>
</feature>
<dbReference type="InterPro" id="IPR056882">
    <property type="entry name" value="MOM1_dom"/>
</dbReference>
<dbReference type="Proteomes" id="UP001152523">
    <property type="component" value="Unassembled WGS sequence"/>
</dbReference>
<evidence type="ECO:0000256" key="6">
    <source>
        <dbReference type="SAM" id="MobiDB-lite"/>
    </source>
</evidence>
<feature type="domain" description="PHD-type" evidence="8">
    <location>
        <begin position="400"/>
        <end position="449"/>
    </location>
</feature>
<reference evidence="10" key="1">
    <citation type="submission" date="2022-07" db="EMBL/GenBank/DDBJ databases">
        <authorList>
            <person name="Macas J."/>
            <person name="Novak P."/>
            <person name="Neumann P."/>
        </authorList>
    </citation>
    <scope>NUCLEOTIDE SEQUENCE</scope>
</reference>
<feature type="region of interest" description="Disordered" evidence="6">
    <location>
        <begin position="2115"/>
        <end position="2161"/>
    </location>
</feature>
<dbReference type="CDD" id="cd00024">
    <property type="entry name" value="CD_CSD"/>
    <property type="match status" value="2"/>
</dbReference>
<dbReference type="PROSITE" id="PS01359">
    <property type="entry name" value="ZF_PHD_1"/>
    <property type="match status" value="1"/>
</dbReference>
<dbReference type="GO" id="GO:0009536">
    <property type="term" value="C:plastid"/>
    <property type="evidence" value="ECO:0007669"/>
    <property type="project" value="UniProtKB-SubCell"/>
</dbReference>
<evidence type="ECO:0000256" key="4">
    <source>
        <dbReference type="ARBA" id="ARBA00022833"/>
    </source>
</evidence>
<dbReference type="InterPro" id="IPR011011">
    <property type="entry name" value="Znf_FYVE_PHD"/>
</dbReference>
<feature type="compositionally biased region" description="Low complexity" evidence="6">
    <location>
        <begin position="1938"/>
        <end position="1947"/>
    </location>
</feature>
<feature type="compositionally biased region" description="Polar residues" evidence="6">
    <location>
        <begin position="2126"/>
        <end position="2149"/>
    </location>
</feature>
<dbReference type="InterPro" id="IPR039322">
    <property type="entry name" value="MOM1"/>
</dbReference>
<evidence type="ECO:0000256" key="5">
    <source>
        <dbReference type="PROSITE-ProRule" id="PRU00146"/>
    </source>
</evidence>
<feature type="compositionally biased region" description="Polar residues" evidence="6">
    <location>
        <begin position="2348"/>
        <end position="2358"/>
    </location>
</feature>
<comment type="subcellular location">
    <subcellularLocation>
        <location evidence="1">Plastid</location>
    </subcellularLocation>
</comment>
<evidence type="ECO:0000256" key="1">
    <source>
        <dbReference type="ARBA" id="ARBA00004474"/>
    </source>
</evidence>
<comment type="caution">
    <text evidence="10">The sequence shown here is derived from an EMBL/GenBank/DDBJ whole genome shotgun (WGS) entry which is preliminary data.</text>
</comment>
<feature type="compositionally biased region" description="Basic and acidic residues" evidence="6">
    <location>
        <begin position="2080"/>
        <end position="2094"/>
    </location>
</feature>
<dbReference type="PANTHER" id="PTHR35116:SF2">
    <property type="entry name" value="ATP-DEPENDENT HELICASE FAMILY PROTEIN-RELATED"/>
    <property type="match status" value="1"/>
</dbReference>
<dbReference type="EMBL" id="CAMAPF010000093">
    <property type="protein sequence ID" value="CAH9097478.1"/>
    <property type="molecule type" value="Genomic_DNA"/>
</dbReference>
<dbReference type="GO" id="GO:0031507">
    <property type="term" value="P:heterochromatin formation"/>
    <property type="evidence" value="ECO:0007669"/>
    <property type="project" value="InterPro"/>
</dbReference>
<accession>A0AAV0DF73</accession>
<gene>
    <name evidence="10" type="ORF">CEPIT_LOCUS14079</name>
</gene>
<evidence type="ECO:0000313" key="11">
    <source>
        <dbReference type="Proteomes" id="UP001152523"/>
    </source>
</evidence>
<dbReference type="InterPro" id="IPR013083">
    <property type="entry name" value="Znf_RING/FYVE/PHD"/>
</dbReference>
<dbReference type="Pfam" id="PF00271">
    <property type="entry name" value="Helicase_C"/>
    <property type="match status" value="1"/>
</dbReference>
<feature type="compositionally biased region" description="Low complexity" evidence="6">
    <location>
        <begin position="2391"/>
        <end position="2404"/>
    </location>
</feature>
<proteinExistence type="predicted"/>
<evidence type="ECO:0000256" key="2">
    <source>
        <dbReference type="ARBA" id="ARBA00022723"/>
    </source>
</evidence>
<dbReference type="GO" id="GO:0008270">
    <property type="term" value="F:zinc ion binding"/>
    <property type="evidence" value="ECO:0007669"/>
    <property type="project" value="UniProtKB-KW"/>
</dbReference>